<evidence type="ECO:0000256" key="4">
    <source>
        <dbReference type="ARBA" id="ARBA00022982"/>
    </source>
</evidence>
<keyword evidence="7" id="KW-0732">Signal</keyword>
<dbReference type="GO" id="GO:0005506">
    <property type="term" value="F:iron ion binding"/>
    <property type="evidence" value="ECO:0007669"/>
    <property type="project" value="InterPro"/>
</dbReference>
<evidence type="ECO:0000259" key="8">
    <source>
        <dbReference type="PROSITE" id="PS51007"/>
    </source>
</evidence>
<comment type="PTM">
    <text evidence="6">Binds 1 heme c group covalently per subunit.</text>
</comment>
<evidence type="ECO:0000256" key="1">
    <source>
        <dbReference type="ARBA" id="ARBA00022448"/>
    </source>
</evidence>
<dbReference type="Pfam" id="PF00034">
    <property type="entry name" value="Cytochrom_C"/>
    <property type="match status" value="1"/>
</dbReference>
<proteinExistence type="predicted"/>
<feature type="binding site" description="axial binding residue" evidence="6">
    <location>
        <position position="38"/>
    </location>
    <ligand>
        <name>heme c</name>
        <dbReference type="ChEBI" id="CHEBI:61717"/>
    </ligand>
    <ligandPart>
        <name>Fe</name>
        <dbReference type="ChEBI" id="CHEBI:18248"/>
    </ligandPart>
</feature>
<feature type="binding site" description="covalent" evidence="6">
    <location>
        <position position="34"/>
    </location>
    <ligand>
        <name>heme c</name>
        <dbReference type="ChEBI" id="CHEBI:61717"/>
    </ligand>
</feature>
<gene>
    <name evidence="9" type="ORF">SAMN06296008_10341</name>
</gene>
<dbReference type="InterPro" id="IPR002324">
    <property type="entry name" value="Cyt_c_ID"/>
</dbReference>
<evidence type="ECO:0000256" key="7">
    <source>
        <dbReference type="SAM" id="SignalP"/>
    </source>
</evidence>
<dbReference type="PROSITE" id="PS51007">
    <property type="entry name" value="CYTC"/>
    <property type="match status" value="1"/>
</dbReference>
<dbReference type="SUPFAM" id="SSF46626">
    <property type="entry name" value="Cytochrome c"/>
    <property type="match status" value="1"/>
</dbReference>
<protein>
    <submittedName>
        <fullName evidence="9">Cytochrome c</fullName>
    </submittedName>
</protein>
<accession>A0A1W1YG67</accession>
<evidence type="ECO:0000256" key="2">
    <source>
        <dbReference type="ARBA" id="ARBA00022617"/>
    </source>
</evidence>
<keyword evidence="4" id="KW-0249">Electron transport</keyword>
<dbReference type="AlphaFoldDB" id="A0A1W1YG67"/>
<keyword evidence="1" id="KW-0813">Transport</keyword>
<keyword evidence="2 6" id="KW-0349">Heme</keyword>
<dbReference type="Gene3D" id="1.10.760.10">
    <property type="entry name" value="Cytochrome c-like domain"/>
    <property type="match status" value="1"/>
</dbReference>
<dbReference type="EMBL" id="FWXJ01000003">
    <property type="protein sequence ID" value="SMC35124.1"/>
    <property type="molecule type" value="Genomic_DNA"/>
</dbReference>
<organism evidence="9 10">
    <name type="scientific">Polynucleobacter kasalickyi</name>
    <dbReference type="NCBI Taxonomy" id="1938817"/>
    <lineage>
        <taxon>Bacteria</taxon>
        <taxon>Pseudomonadati</taxon>
        <taxon>Pseudomonadota</taxon>
        <taxon>Betaproteobacteria</taxon>
        <taxon>Burkholderiales</taxon>
        <taxon>Burkholderiaceae</taxon>
        <taxon>Polynucleobacter</taxon>
    </lineage>
</organism>
<dbReference type="PRINTS" id="PR00606">
    <property type="entry name" value="CYTCHROMECID"/>
</dbReference>
<evidence type="ECO:0000256" key="6">
    <source>
        <dbReference type="PIRSR" id="PIRSR602324-1"/>
    </source>
</evidence>
<dbReference type="InterPro" id="IPR036909">
    <property type="entry name" value="Cyt_c-like_dom_sf"/>
</dbReference>
<dbReference type="GO" id="GO:0009055">
    <property type="term" value="F:electron transfer activity"/>
    <property type="evidence" value="ECO:0007669"/>
    <property type="project" value="InterPro"/>
</dbReference>
<feature type="chain" id="PRO_5013184528" evidence="7">
    <location>
        <begin position="20"/>
        <end position="107"/>
    </location>
</feature>
<reference evidence="9 10" key="1">
    <citation type="submission" date="2017-04" db="EMBL/GenBank/DDBJ databases">
        <authorList>
            <person name="Afonso C.L."/>
            <person name="Miller P.J."/>
            <person name="Scott M.A."/>
            <person name="Spackman E."/>
            <person name="Goraichik I."/>
            <person name="Dimitrov K.M."/>
            <person name="Suarez D.L."/>
            <person name="Swayne D.E."/>
        </authorList>
    </citation>
    <scope>NUCLEOTIDE SEQUENCE [LARGE SCALE GENOMIC DNA]</scope>
    <source>
        <strain evidence="9 10">VK13</strain>
    </source>
</reference>
<evidence type="ECO:0000256" key="5">
    <source>
        <dbReference type="ARBA" id="ARBA00023004"/>
    </source>
</evidence>
<feature type="binding site" description="axial binding residue" evidence="6">
    <location>
        <position position="83"/>
    </location>
    <ligand>
        <name>heme c</name>
        <dbReference type="ChEBI" id="CHEBI:61717"/>
    </ligand>
    <ligandPart>
        <name>Fe</name>
        <dbReference type="ChEBI" id="CHEBI:18248"/>
    </ligandPart>
</feature>
<feature type="signal peptide" evidence="7">
    <location>
        <begin position="1"/>
        <end position="19"/>
    </location>
</feature>
<keyword evidence="3 6" id="KW-0479">Metal-binding</keyword>
<feature type="domain" description="Cytochrome c" evidence="8">
    <location>
        <begin position="19"/>
        <end position="105"/>
    </location>
</feature>
<keyword evidence="5 6" id="KW-0408">Iron</keyword>
<name>A0A1W1YG67_9BURK</name>
<sequence>MKKLLILLSLVSICTLANAADEPSPAALAGSNGCLICHNASQKLVGPAFKAIAEKYQGQADAQKTLVNKVRNGGAGSWGKIPMPAHPEATEAHLNTIVAWILKGSPS</sequence>
<dbReference type="GO" id="GO:0020037">
    <property type="term" value="F:heme binding"/>
    <property type="evidence" value="ECO:0007669"/>
    <property type="project" value="InterPro"/>
</dbReference>
<evidence type="ECO:0000256" key="3">
    <source>
        <dbReference type="ARBA" id="ARBA00022723"/>
    </source>
</evidence>
<dbReference type="RefSeq" id="WP_084282769.1">
    <property type="nucleotide sequence ID" value="NZ_FWXJ01000003.1"/>
</dbReference>
<dbReference type="STRING" id="1938817.SAMN06296008_10341"/>
<dbReference type="InterPro" id="IPR009056">
    <property type="entry name" value="Cyt_c-like_dom"/>
</dbReference>
<keyword evidence="10" id="KW-1185">Reference proteome</keyword>
<evidence type="ECO:0000313" key="9">
    <source>
        <dbReference type="EMBL" id="SMC35124.1"/>
    </source>
</evidence>
<evidence type="ECO:0000313" key="10">
    <source>
        <dbReference type="Proteomes" id="UP000192708"/>
    </source>
</evidence>
<dbReference type="Proteomes" id="UP000192708">
    <property type="component" value="Unassembled WGS sequence"/>
</dbReference>
<dbReference type="OrthoDB" id="9814063at2"/>